<sequence length="86" mass="10210">MEHHIEPQVVLLAAEKIREVGEAREGRHYYQQLALEISYDGYTIVISDPKVTLTLFFHNKVKVDYRQSQDLDDFYRRLIQLAKDED</sequence>
<keyword evidence="2" id="KW-1185">Reference proteome</keyword>
<name>A0A9E8HML5_9ALTE</name>
<gene>
    <name evidence="1" type="ORF">NNL22_03520</name>
</gene>
<reference evidence="1" key="1">
    <citation type="submission" date="2022-07" db="EMBL/GenBank/DDBJ databases">
        <title>Alkalimarinus sp. nov., isolated from gut of a Alitta virens.</title>
        <authorList>
            <person name="Yang A.I."/>
            <person name="Shin N.-R."/>
        </authorList>
    </citation>
    <scope>NUCLEOTIDE SEQUENCE</scope>
    <source>
        <strain evidence="1">FA028</strain>
    </source>
</reference>
<dbReference type="Pfam" id="PF11280">
    <property type="entry name" value="DUF3081"/>
    <property type="match status" value="1"/>
</dbReference>
<evidence type="ECO:0000313" key="2">
    <source>
        <dbReference type="Proteomes" id="UP001164472"/>
    </source>
</evidence>
<dbReference type="AlphaFoldDB" id="A0A9E8HML5"/>
<dbReference type="Proteomes" id="UP001164472">
    <property type="component" value="Chromosome"/>
</dbReference>
<dbReference type="RefSeq" id="WP_251810499.1">
    <property type="nucleotide sequence ID" value="NZ_CP101527.1"/>
</dbReference>
<protein>
    <submittedName>
        <fullName evidence="1">DUF3081 domain-containing protein</fullName>
    </submittedName>
</protein>
<evidence type="ECO:0000313" key="1">
    <source>
        <dbReference type="EMBL" id="UZW75676.1"/>
    </source>
</evidence>
<accession>A0A9E8HML5</accession>
<dbReference type="EMBL" id="CP101527">
    <property type="protein sequence ID" value="UZW75676.1"/>
    <property type="molecule type" value="Genomic_DNA"/>
</dbReference>
<organism evidence="1 2">
    <name type="scientific">Alkalimarinus sediminis</name>
    <dbReference type="NCBI Taxonomy" id="1632866"/>
    <lineage>
        <taxon>Bacteria</taxon>
        <taxon>Pseudomonadati</taxon>
        <taxon>Pseudomonadota</taxon>
        <taxon>Gammaproteobacteria</taxon>
        <taxon>Alteromonadales</taxon>
        <taxon>Alteromonadaceae</taxon>
        <taxon>Alkalimarinus</taxon>
    </lineage>
</organism>
<dbReference type="InterPro" id="IPR021432">
    <property type="entry name" value="DUF3081"/>
</dbReference>
<proteinExistence type="predicted"/>
<dbReference type="KEGG" id="asem:NNL22_03520"/>